<name>A0A7X2MP47_ENTAG</name>
<dbReference type="EMBL" id="WKLC01000833">
    <property type="protein sequence ID" value="MSE16736.1"/>
    <property type="molecule type" value="Genomic_DNA"/>
</dbReference>
<gene>
    <name evidence="1" type="ORF">GKC49_16945</name>
</gene>
<accession>A0A7X2MP47</accession>
<evidence type="ECO:0000313" key="2">
    <source>
        <dbReference type="Proteomes" id="UP000461948"/>
    </source>
</evidence>
<dbReference type="AlphaFoldDB" id="A0A7X2MP47"/>
<sequence>MTYCSDIDSRYIVQRISQLLFGVALASPPKFLVDGYQNHHRSPESLAGFFVSVISRSHPNQLGNFVAVTVRIKAINDGDTLSLDPKYSEAYSTHIPAVMALMRTVTATKLPS</sequence>
<organism evidence="1 2">
    <name type="scientific">Enterobacter agglomerans</name>
    <name type="common">Erwinia herbicola</name>
    <name type="synonym">Pantoea agglomerans</name>
    <dbReference type="NCBI Taxonomy" id="549"/>
    <lineage>
        <taxon>Bacteria</taxon>
        <taxon>Pseudomonadati</taxon>
        <taxon>Pseudomonadota</taxon>
        <taxon>Gammaproteobacteria</taxon>
        <taxon>Enterobacterales</taxon>
        <taxon>Erwiniaceae</taxon>
        <taxon>Pantoea</taxon>
        <taxon>Pantoea agglomerans group</taxon>
    </lineage>
</organism>
<proteinExistence type="predicted"/>
<reference evidence="1 2" key="1">
    <citation type="submission" date="2019-11" db="EMBL/GenBank/DDBJ databases">
        <title>Draft Genome Sequence of Plant Growth-Promoting Rhizosphere-Associated Bacteria.</title>
        <authorList>
            <person name="Vasilyev I.Y."/>
            <person name="Radchenko V."/>
            <person name="Ilnitskaya E.V."/>
        </authorList>
    </citation>
    <scope>NUCLEOTIDE SEQUENCE [LARGE SCALE GENOMIC DNA]</scope>
    <source>
        <strain evidence="1 2">VRA_MhP_f</strain>
    </source>
</reference>
<dbReference type="Proteomes" id="UP000461948">
    <property type="component" value="Unassembled WGS sequence"/>
</dbReference>
<evidence type="ECO:0000313" key="1">
    <source>
        <dbReference type="EMBL" id="MSE16736.1"/>
    </source>
</evidence>
<protein>
    <submittedName>
        <fullName evidence="1">Uncharacterized protein</fullName>
    </submittedName>
</protein>
<comment type="caution">
    <text evidence="1">The sequence shown here is derived from an EMBL/GenBank/DDBJ whole genome shotgun (WGS) entry which is preliminary data.</text>
</comment>